<dbReference type="STRING" id="1855912.LuPra_05153"/>
<evidence type="ECO:0000313" key="2">
    <source>
        <dbReference type="Proteomes" id="UP000076079"/>
    </source>
</evidence>
<dbReference type="AlphaFoldDB" id="A0A143PTB4"/>
<accession>A0A143PTB4</accession>
<keyword evidence="2" id="KW-1185">Reference proteome</keyword>
<evidence type="ECO:0000313" key="1">
    <source>
        <dbReference type="EMBL" id="AMY11885.1"/>
    </source>
</evidence>
<reference evidence="1 2" key="1">
    <citation type="journal article" date="2016" name="Genome Announc.">
        <title>First Complete Genome Sequence of a Subdivision 6 Acidobacterium Strain.</title>
        <authorList>
            <person name="Huang S."/>
            <person name="Vieira S."/>
            <person name="Bunk B."/>
            <person name="Riedel T."/>
            <person name="Sproer C."/>
            <person name="Overmann J."/>
        </authorList>
    </citation>
    <scope>NUCLEOTIDE SEQUENCE [LARGE SCALE GENOMIC DNA]</scope>
    <source>
        <strain evidence="2">DSM 100886 HEG_-6_39</strain>
    </source>
</reference>
<reference evidence="2" key="2">
    <citation type="submission" date="2016-04" db="EMBL/GenBank/DDBJ databases">
        <title>First Complete Genome Sequence of a Subdivision 6 Acidobacterium.</title>
        <authorList>
            <person name="Huang S."/>
            <person name="Vieira S."/>
            <person name="Bunk B."/>
            <person name="Riedel T."/>
            <person name="Sproeer C."/>
            <person name="Overmann J."/>
        </authorList>
    </citation>
    <scope>NUCLEOTIDE SEQUENCE [LARGE SCALE GENOMIC DNA]</scope>
    <source>
        <strain evidence="2">DSM 100886 HEG_-6_39</strain>
    </source>
</reference>
<proteinExistence type="predicted"/>
<organism evidence="1 2">
    <name type="scientific">Luteitalea pratensis</name>
    <dbReference type="NCBI Taxonomy" id="1855912"/>
    <lineage>
        <taxon>Bacteria</taxon>
        <taxon>Pseudomonadati</taxon>
        <taxon>Acidobacteriota</taxon>
        <taxon>Vicinamibacteria</taxon>
        <taxon>Vicinamibacterales</taxon>
        <taxon>Vicinamibacteraceae</taxon>
        <taxon>Luteitalea</taxon>
    </lineage>
</organism>
<dbReference type="Proteomes" id="UP000076079">
    <property type="component" value="Chromosome"/>
</dbReference>
<name>A0A143PTB4_LUTPR</name>
<dbReference type="KEGG" id="abac:LuPra_05153"/>
<gene>
    <name evidence="1" type="ORF">LuPra_05153</name>
</gene>
<sequence>MCLRLRFQLASGPNPLVSRGPSPRVLRPAAFLPWLQLSLA</sequence>
<protein>
    <submittedName>
        <fullName evidence="1">Uncharacterized protein</fullName>
    </submittedName>
</protein>
<dbReference type="EMBL" id="CP015136">
    <property type="protein sequence ID" value="AMY11885.1"/>
    <property type="molecule type" value="Genomic_DNA"/>
</dbReference>